<dbReference type="AlphaFoldDB" id="A0A9C9ELI6"/>
<dbReference type="GO" id="GO:0016740">
    <property type="term" value="F:transferase activity"/>
    <property type="evidence" value="ECO:0007669"/>
    <property type="project" value="UniProtKB-KW"/>
</dbReference>
<organism evidence="1 2">
    <name type="scientific">candidate division WOR-3 bacterium</name>
    <dbReference type="NCBI Taxonomy" id="2052148"/>
    <lineage>
        <taxon>Bacteria</taxon>
        <taxon>Bacteria division WOR-3</taxon>
    </lineage>
</organism>
<dbReference type="Gene3D" id="3.10.450.620">
    <property type="entry name" value="JHP933, nucleotidyltransferase-like core domain"/>
    <property type="match status" value="1"/>
</dbReference>
<dbReference type="EMBL" id="DRIG01000038">
    <property type="protein sequence ID" value="HEC78194.1"/>
    <property type="molecule type" value="Genomic_DNA"/>
</dbReference>
<gene>
    <name evidence="1" type="ORF">ENI34_03515</name>
</gene>
<reference evidence="1" key="1">
    <citation type="journal article" date="2020" name="mSystems">
        <title>Genome- and Community-Level Interaction Insights into Carbon Utilization and Element Cycling Functions of Hydrothermarchaeota in Hydrothermal Sediment.</title>
        <authorList>
            <person name="Zhou Z."/>
            <person name="Liu Y."/>
            <person name="Xu W."/>
            <person name="Pan J."/>
            <person name="Luo Z.H."/>
            <person name="Li M."/>
        </authorList>
    </citation>
    <scope>NUCLEOTIDE SEQUENCE</scope>
    <source>
        <strain evidence="1">HyVt-388</strain>
    </source>
</reference>
<dbReference type="InterPro" id="IPR014942">
    <property type="entry name" value="AbiEii"/>
</dbReference>
<accession>A0A9C9ELI6</accession>
<name>A0A9C9ELI6_UNCW3</name>
<sequence length="256" mass="30129">MGKHPWRIWLLKSMLTIEKIRELTKKYQTNEHNVIREYVQHLCLSALYKHREAGNLLFKGGTALRMIYHSPRFSEDLDFTGRFYHFQDVEKLFLNTLVEVEQSGIMVELKEAKKTSGGFLGIIEYHLYDHTGTIFFEISLRKPKKKSRESEVVTIASEFTIPYTVVQLSTLDLVSEKVQAVTTRAKPRDYYDLYFILRHNFLSKLVDKGMFAVILNQLEGKKIDFRKELQHLLPVSHHRILKNFSETLEKEINSYL</sequence>
<evidence type="ECO:0000313" key="1">
    <source>
        <dbReference type="EMBL" id="HEC78194.1"/>
    </source>
</evidence>
<protein>
    <submittedName>
        <fullName evidence="1">Nucleotidyl transferase AbiEii/AbiGii toxin family protein</fullName>
    </submittedName>
</protein>
<dbReference type="Proteomes" id="UP000885826">
    <property type="component" value="Unassembled WGS sequence"/>
</dbReference>
<keyword evidence="1" id="KW-0808">Transferase</keyword>
<dbReference type="Pfam" id="PF08843">
    <property type="entry name" value="AbiEii"/>
    <property type="match status" value="1"/>
</dbReference>
<evidence type="ECO:0000313" key="2">
    <source>
        <dbReference type="Proteomes" id="UP000885826"/>
    </source>
</evidence>
<comment type="caution">
    <text evidence="1">The sequence shown here is derived from an EMBL/GenBank/DDBJ whole genome shotgun (WGS) entry which is preliminary data.</text>
</comment>
<proteinExistence type="predicted"/>